<dbReference type="eggNOG" id="ENOG502SCPV">
    <property type="taxonomic scope" value="Eukaryota"/>
</dbReference>
<accession>V5G9N0</accession>
<feature type="transmembrane region" description="Helical" evidence="2">
    <location>
        <begin position="59"/>
        <end position="80"/>
    </location>
</feature>
<keyword evidence="2" id="KW-1133">Transmembrane helix</keyword>
<dbReference type="Pfam" id="PF24800">
    <property type="entry name" value="DUF7702"/>
    <property type="match status" value="1"/>
</dbReference>
<evidence type="ECO:0000313" key="4">
    <source>
        <dbReference type="EMBL" id="GAD97607.1"/>
    </source>
</evidence>
<reference evidence="5" key="1">
    <citation type="journal article" date="2014" name="Genome Announc.">
        <title>Draft genome sequence of the formaldehyde-resistant fungus Byssochlamys spectabilis No. 5 (anamorph Paecilomyces variotii No. 5) (NBRC109023).</title>
        <authorList>
            <person name="Oka T."/>
            <person name="Ekino K."/>
            <person name="Fukuda K."/>
            <person name="Nomura Y."/>
        </authorList>
    </citation>
    <scope>NUCLEOTIDE SEQUENCE [LARGE SCALE GENOMIC DNA]</scope>
    <source>
        <strain evidence="5">No. 5 / NBRC 109023</strain>
    </source>
</reference>
<protein>
    <recommendedName>
        <fullName evidence="3">DUF7702 domain-containing protein</fullName>
    </recommendedName>
</protein>
<evidence type="ECO:0000313" key="5">
    <source>
        <dbReference type="Proteomes" id="UP000018001"/>
    </source>
</evidence>
<dbReference type="OrthoDB" id="2560628at2759"/>
<keyword evidence="2" id="KW-0812">Transmembrane</keyword>
<dbReference type="InParanoid" id="V5G9N0"/>
<dbReference type="PANTHER" id="PTHR42109">
    <property type="entry name" value="UNPLACED GENOMIC SCAFFOLD UM_SCAF_CONTIG_1.265, WHOLE GENOME SHOTGUN SEQUENCE"/>
    <property type="match status" value="1"/>
</dbReference>
<dbReference type="HOGENOM" id="CLU_1175258_0_0_1"/>
<feature type="transmembrane region" description="Helical" evidence="2">
    <location>
        <begin position="92"/>
        <end position="116"/>
    </location>
</feature>
<organism evidence="4 5">
    <name type="scientific">Byssochlamys spectabilis (strain No. 5 / NBRC 109023)</name>
    <name type="common">Paecilomyces variotii</name>
    <dbReference type="NCBI Taxonomy" id="1356009"/>
    <lineage>
        <taxon>Eukaryota</taxon>
        <taxon>Fungi</taxon>
        <taxon>Dikarya</taxon>
        <taxon>Ascomycota</taxon>
        <taxon>Pezizomycotina</taxon>
        <taxon>Eurotiomycetes</taxon>
        <taxon>Eurotiomycetidae</taxon>
        <taxon>Eurotiales</taxon>
        <taxon>Thermoascaceae</taxon>
        <taxon>Paecilomyces</taxon>
    </lineage>
</organism>
<dbReference type="InterPro" id="IPR056119">
    <property type="entry name" value="DUF7702"/>
</dbReference>
<feature type="transmembrane region" description="Helical" evidence="2">
    <location>
        <begin position="128"/>
        <end position="153"/>
    </location>
</feature>
<dbReference type="EMBL" id="BAUL01000206">
    <property type="protein sequence ID" value="GAD97607.1"/>
    <property type="molecule type" value="Genomic_DNA"/>
</dbReference>
<proteinExistence type="predicted"/>
<feature type="transmembrane region" description="Helical" evidence="2">
    <location>
        <begin position="21"/>
        <end position="39"/>
    </location>
</feature>
<dbReference type="PANTHER" id="PTHR42109:SF2">
    <property type="entry name" value="INTEGRAL MEMBRANE PROTEIN"/>
    <property type="match status" value="1"/>
</dbReference>
<feature type="compositionally biased region" description="Basic and acidic residues" evidence="1">
    <location>
        <begin position="169"/>
        <end position="183"/>
    </location>
</feature>
<evidence type="ECO:0000256" key="1">
    <source>
        <dbReference type="SAM" id="MobiDB-lite"/>
    </source>
</evidence>
<dbReference type="Proteomes" id="UP000018001">
    <property type="component" value="Unassembled WGS sequence"/>
</dbReference>
<name>V5G9N0_BYSSN</name>
<sequence length="236" mass="26532">MSLLNSNDSIQRKTDRPLTQLIFRGLGLLTLGALVLTIIGQTTSSSLEAFTHPKVETKVGIVLFVVAWVATCFVLLALRGKYNEIEDGEHRLLLAVGMSLPFLLVRLMYSVLSIFVHNSDFNIVNGNVTIMLVMSVLEEFAIVIICLGIGLTLQVRPPVAYMEQPQTGYREHQGYRSHNERRGPSSSEPQYQSYAPDPYEAEMAPDPKRPRRQRRIRGGPITQLVRLAANELQDRR</sequence>
<keyword evidence="5" id="KW-1185">Reference proteome</keyword>
<gene>
    <name evidence="4" type="ORF">PVAR5_6287</name>
</gene>
<dbReference type="AlphaFoldDB" id="V5G9N0"/>
<comment type="caution">
    <text evidence="4">The sequence shown here is derived from an EMBL/GenBank/DDBJ whole genome shotgun (WGS) entry which is preliminary data.</text>
</comment>
<evidence type="ECO:0000259" key="3">
    <source>
        <dbReference type="Pfam" id="PF24800"/>
    </source>
</evidence>
<keyword evidence="2" id="KW-0472">Membrane</keyword>
<evidence type="ECO:0000256" key="2">
    <source>
        <dbReference type="SAM" id="Phobius"/>
    </source>
</evidence>
<feature type="domain" description="DUF7702" evidence="3">
    <location>
        <begin position="6"/>
        <end position="155"/>
    </location>
</feature>
<feature type="region of interest" description="Disordered" evidence="1">
    <location>
        <begin position="166"/>
        <end position="222"/>
    </location>
</feature>
<feature type="compositionally biased region" description="Polar residues" evidence="1">
    <location>
        <begin position="184"/>
        <end position="193"/>
    </location>
</feature>